<protein>
    <submittedName>
        <fullName evidence="1">Uncharacterized protein</fullName>
    </submittedName>
</protein>
<keyword evidence="1" id="KW-0614">Plasmid</keyword>
<reference evidence="1" key="1">
    <citation type="journal article" date="2002" name="Curr. Microbiol.">
        <title>Resistance to cadmium and zinc in Acidiphilium symbioticum KM2 is plasmid mediated.</title>
        <authorList>
            <person name="Mahapatra N.R."/>
            <person name="Ghosh S."/>
            <person name="Deb C."/>
            <person name="Banerjee P.C."/>
        </authorList>
    </citation>
    <scope>NUCLEOTIDE SEQUENCE</scope>
    <source>
        <strain evidence="1">KM2</strain>
        <plasmid evidence="1">pAS3</plasmid>
    </source>
</reference>
<dbReference type="EMBL" id="AJ239066">
    <property type="protein sequence ID" value="CAB65725.1"/>
    <property type="molecule type" value="Genomic_DNA"/>
</dbReference>
<sequence length="13" mass="1361">MGSQIRTRAARGG</sequence>
<name>Q9REI2_9PROT</name>
<proteinExistence type="predicted"/>
<geneLocation type="plasmid" evidence="1">
    <name>pAS3</name>
</geneLocation>
<evidence type="ECO:0000313" key="1">
    <source>
        <dbReference type="EMBL" id="CAB65725.1"/>
    </source>
</evidence>
<accession>Q9REI2</accession>
<organism evidence="1">
    <name type="scientific">Acidiphilium symbioticum</name>
    <dbReference type="NCBI Taxonomy" id="94005"/>
    <lineage>
        <taxon>Bacteria</taxon>
        <taxon>Pseudomonadati</taxon>
        <taxon>Pseudomonadota</taxon>
        <taxon>Alphaproteobacteria</taxon>
        <taxon>Acetobacterales</taxon>
        <taxon>Acidocellaceae</taxon>
        <taxon>Acidiphilium</taxon>
    </lineage>
</organism>